<feature type="transmembrane region" description="Helical" evidence="11">
    <location>
        <begin position="2163"/>
        <end position="2186"/>
    </location>
</feature>
<evidence type="ECO:0000256" key="6">
    <source>
        <dbReference type="ARBA" id="ARBA00022989"/>
    </source>
</evidence>
<name>A0A8D8RAE2_9HEMI</name>
<keyword evidence="7" id="KW-0406">Ion transport</keyword>
<feature type="transmembrane region" description="Helical" evidence="11">
    <location>
        <begin position="206"/>
        <end position="223"/>
    </location>
</feature>
<evidence type="ECO:0000256" key="1">
    <source>
        <dbReference type="ARBA" id="ARBA00004651"/>
    </source>
</evidence>
<keyword evidence="9" id="KW-0407">Ion channel</keyword>
<feature type="transmembrane region" description="Helical" evidence="11">
    <location>
        <begin position="622"/>
        <end position="641"/>
    </location>
</feature>
<feature type="transmembrane region" description="Helical" evidence="11">
    <location>
        <begin position="2055"/>
        <end position="2073"/>
    </location>
</feature>
<dbReference type="PANTHER" id="PTHR47049:SF2">
    <property type="entry name" value="PIEZO-TYPE MECHANOSENSITIVE ION CHANNEL HOMOLOG"/>
    <property type="match status" value="1"/>
</dbReference>
<feature type="transmembrane region" description="Helical" evidence="11">
    <location>
        <begin position="1035"/>
        <end position="1057"/>
    </location>
</feature>
<feature type="domain" description="Piezo TM1-24" evidence="15">
    <location>
        <begin position="26"/>
        <end position="726"/>
    </location>
</feature>
<dbReference type="GO" id="GO:0005886">
    <property type="term" value="C:plasma membrane"/>
    <property type="evidence" value="ECO:0007669"/>
    <property type="project" value="UniProtKB-SubCell"/>
</dbReference>
<evidence type="ECO:0000259" key="16">
    <source>
        <dbReference type="Pfam" id="PF24874"/>
    </source>
</evidence>
<keyword evidence="5 11" id="KW-0812">Transmembrane</keyword>
<feature type="transmembrane region" description="Helical" evidence="11">
    <location>
        <begin position="477"/>
        <end position="494"/>
    </location>
</feature>
<evidence type="ECO:0000313" key="17">
    <source>
        <dbReference type="EMBL" id="CAG6647031.1"/>
    </source>
</evidence>
<dbReference type="PANTHER" id="PTHR47049">
    <property type="entry name" value="PIEZO-TYPE MECHANOSENSITIVE ION CHANNEL HOMOLOG"/>
    <property type="match status" value="1"/>
</dbReference>
<feature type="transmembrane region" description="Helical" evidence="11">
    <location>
        <begin position="1992"/>
        <end position="2011"/>
    </location>
</feature>
<dbReference type="Pfam" id="PF15917">
    <property type="entry name" value="Piezo_TM25-28"/>
    <property type="match status" value="1"/>
</dbReference>
<keyword evidence="8 11" id="KW-0472">Membrane</keyword>
<evidence type="ECO:0000256" key="10">
    <source>
        <dbReference type="SAM" id="MobiDB-lite"/>
    </source>
</evidence>
<dbReference type="InterPro" id="IPR056770">
    <property type="entry name" value="Piezo_THU9_anchor"/>
</dbReference>
<feature type="compositionally biased region" description="Polar residues" evidence="10">
    <location>
        <begin position="1531"/>
        <end position="1548"/>
    </location>
</feature>
<dbReference type="InterPro" id="IPR027272">
    <property type="entry name" value="Piezo"/>
</dbReference>
<feature type="transmembrane region" description="Helical" evidence="11">
    <location>
        <begin position="826"/>
        <end position="851"/>
    </location>
</feature>
<feature type="compositionally biased region" description="Basic and acidic residues" evidence="10">
    <location>
        <begin position="1481"/>
        <end position="1507"/>
    </location>
</feature>
<feature type="transmembrane region" description="Helical" evidence="11">
    <location>
        <begin position="1950"/>
        <end position="1972"/>
    </location>
</feature>
<feature type="transmembrane region" description="Helical" evidence="11">
    <location>
        <begin position="924"/>
        <end position="945"/>
    </location>
</feature>
<evidence type="ECO:0000256" key="4">
    <source>
        <dbReference type="ARBA" id="ARBA00022475"/>
    </source>
</evidence>
<evidence type="ECO:0000256" key="7">
    <source>
        <dbReference type="ARBA" id="ARBA00023065"/>
    </source>
</evidence>
<evidence type="ECO:0000256" key="2">
    <source>
        <dbReference type="ARBA" id="ARBA00007821"/>
    </source>
</evidence>
<feature type="region of interest" description="Disordered" evidence="10">
    <location>
        <begin position="2536"/>
        <end position="2555"/>
    </location>
</feature>
<dbReference type="EMBL" id="HBUF01144979">
    <property type="protein sequence ID" value="CAG6647031.1"/>
    <property type="molecule type" value="Transcribed_RNA"/>
</dbReference>
<dbReference type="InterPro" id="IPR056768">
    <property type="entry name" value="THU_Piezo"/>
</dbReference>
<feature type="transmembrane region" description="Helical" evidence="11">
    <location>
        <begin position="58"/>
        <end position="84"/>
    </location>
</feature>
<reference evidence="17" key="1">
    <citation type="submission" date="2021-05" db="EMBL/GenBank/DDBJ databases">
        <authorList>
            <person name="Alioto T."/>
            <person name="Alioto T."/>
            <person name="Gomez Garrido J."/>
        </authorList>
    </citation>
    <scope>NUCLEOTIDE SEQUENCE</scope>
</reference>
<feature type="transmembrane region" description="Helical" evidence="11">
    <location>
        <begin position="985"/>
        <end position="1006"/>
    </location>
</feature>
<dbReference type="Pfam" id="PF24871">
    <property type="entry name" value="Piezo_TM1-24"/>
    <property type="match status" value="1"/>
</dbReference>
<feature type="transmembrane region" description="Helical" evidence="11">
    <location>
        <begin position="700"/>
        <end position="720"/>
    </location>
</feature>
<feature type="transmembrane region" description="Helical" evidence="11">
    <location>
        <begin position="2094"/>
        <end position="2112"/>
    </location>
</feature>
<evidence type="ECO:0000259" key="13">
    <source>
        <dbReference type="Pfam" id="PF15917"/>
    </source>
</evidence>
<feature type="transmembrane region" description="Helical" evidence="11">
    <location>
        <begin position="1012"/>
        <end position="1028"/>
    </location>
</feature>
<feature type="transmembrane region" description="Helical" evidence="11">
    <location>
        <begin position="1182"/>
        <end position="1198"/>
    </location>
</feature>
<feature type="transmembrane region" description="Helical" evidence="11">
    <location>
        <begin position="230"/>
        <end position="251"/>
    </location>
</feature>
<feature type="transmembrane region" description="Helical" evidence="11">
    <location>
        <begin position="2023"/>
        <end position="2043"/>
    </location>
</feature>
<feature type="transmembrane region" description="Helical" evidence="11">
    <location>
        <begin position="1741"/>
        <end position="1761"/>
    </location>
</feature>
<feature type="compositionally biased region" description="Basic residues" evidence="10">
    <location>
        <begin position="1429"/>
        <end position="1442"/>
    </location>
</feature>
<evidence type="ECO:0000256" key="3">
    <source>
        <dbReference type="ARBA" id="ARBA00022448"/>
    </source>
</evidence>
<feature type="transmembrane region" description="Helical" evidence="11">
    <location>
        <begin position="178"/>
        <end position="200"/>
    </location>
</feature>
<comment type="subcellular location">
    <subcellularLocation>
        <location evidence="1">Cell membrane</location>
        <topology evidence="1">Multi-pass membrane protein</topology>
    </subcellularLocation>
</comment>
<feature type="compositionally biased region" description="Basic and acidic residues" evidence="10">
    <location>
        <begin position="1878"/>
        <end position="1889"/>
    </location>
</feature>
<feature type="region of interest" description="Disordered" evidence="10">
    <location>
        <begin position="1857"/>
        <end position="1907"/>
    </location>
</feature>
<feature type="domain" description="Piezo THU9 and anchor" evidence="16">
    <location>
        <begin position="1949"/>
        <end position="2185"/>
    </location>
</feature>
<organism evidence="17">
    <name type="scientific">Cacopsylla melanoneura</name>
    <dbReference type="NCBI Taxonomy" id="428564"/>
    <lineage>
        <taxon>Eukaryota</taxon>
        <taxon>Metazoa</taxon>
        <taxon>Ecdysozoa</taxon>
        <taxon>Arthropoda</taxon>
        <taxon>Hexapoda</taxon>
        <taxon>Insecta</taxon>
        <taxon>Pterygota</taxon>
        <taxon>Neoptera</taxon>
        <taxon>Paraneoptera</taxon>
        <taxon>Hemiptera</taxon>
        <taxon>Sternorrhyncha</taxon>
        <taxon>Psylloidea</taxon>
        <taxon>Psyllidae</taxon>
        <taxon>Psyllinae</taxon>
        <taxon>Cacopsylla</taxon>
    </lineage>
</organism>
<feature type="transmembrane region" description="Helical" evidence="11">
    <location>
        <begin position="1159"/>
        <end position="1176"/>
    </location>
</feature>
<sequence length="2555" mass="294939">MSRFLISISLLRIVLPLCLTACICLRHNALTGLYLVLLLYLPLVPAPEPRSMKGHTGFFMKIVVLLSVLMTIAQIAFQIVLLVMSPYGHFLQPWCSSLEETFRYIGFIRYDQLPYLDTVVHMLPEIIMLISSISIQTILDRLNSDESVSNEDSRLLSVLSSSPDPQTMENGPGADRKFFSLHIILGKYLVLFVLCLAGVLRPSIPGAVYYLTFLACATWWATYRDLGKGFAYLCRLLLLPVVTHLVCLYVYQMQWTQTLVPPRGWIARYYGLTPLVETNCTDPRLIHITDVEWPSFAEPLVLVFLYYLLWFESGSLLKLEMELKKEPCSMSRQLSQRLSQKGHQGAGPLFRNKTNRWRVATKKVRIGLIRGRDSLYRRPRSMEEASSSGTTESNVPLGVLNEQDEEDNLPGVSIFEYFMDAVITISRFVTRTSYIATNIIMMAWSIMYHSWLGFILLLWSSLLWMMPNQRQSMLRSSPVLVFYAEFLLVAQYLYGMDLEDSELPYIDADGSDQIGFNKVGHYAFKPLIIKTLFTSMFWITLRQYMQERCESQQNSAVRDLMSPLQISVGAAMGTESKTKGSQLMQQVGETIRNLLTKFWIWVVASMLFFIGISGARMTIFRIIYMALALVFILTFQLSWVIWRKMMYWFWLTVIIYSMLILVMVYTYQFQNFPSYWEDILKIPKTLQLDIGLEKFETTELFVRLLTPTLFVIITVIQLYYFHKDFLTISDIKSRGTSQARMSRPRLNSDGSRLSVEDDSILPSSAAEPEMSDTRQPSVNESLRFSFHFFSQLKSFHMKKAWELFKVYFEQFIELLWLYLELHMIKIILFSIVLISVFDVCAIHMSFIILTVISTTLSSRLQNIIIHITSVTVSILMLLKMIYQIEYIQHEEWNVTCTNSTPGPNKTYNSAEWLGFYKVSDSNTLAHLLSGYIAVIMVVTLNTVVCTRQKYKRHLKGRSLNRPYIMFPRVSYKEVDRDIMHCVKYLFNYAFYRFGVEISFMAVVVLISLRMDFYAMIYAIWLSVMVLLSRGKLAKIWNVFIVFVVIIIPLQYALVVGLPPSLCIHFPWDTDWLQRLRDWMYLPDIDSPPSAYKLICDFFVLLLITRQNLVFRIERRHEGAEYAGGSNHSIIQAAERPNYVNPVPDYISHVKSWLDIAKRVVLQSFLWITLAIVFLAGTNRVNIFSLGYLVGSFIFLWQGNDFYLRPMNVILRWWNSMIGYNVFVILMKTILQIPGCIFMNEIQVHACWLVQLFGIFCIQKFTPSQEIKGDCEVPVEQVGLAWDAVCFMFLILQKRLFSSHYFFHMIDEAKAMAILASRGAELIEELSQKQIQEQQETERRILEKIKYKMDRIKASQKRIHGSGHKEHSSHQKAIRSGDYYMFDDMDDEELDLIMEKTSEDTSPDDELDKDQTVSRLLSNVMKSDIESAISKHKTAKRLSVRTRHSSETSSHRSRRSSLPESKRTPEDDMSGWKSCSSLPEQEDLKPSKKGSVDLEQVSERVESLFNEHHARRRKVSRVPTTSTYEEEEDISPDTQDPSTSYRSFHSASGSKDPIGHDSGGGGDHGDGSGSEEEDEEDKKSDKTSWWHKLMVSLRFAMTFINSVMVTMTRWLNKLSRDYRYVIRTLSMEKKILKNKKGFGVGVRTGASMIWQPLPFSSISQPAITQIQIEELEQKQEQHSSAHPPLARLVLAVWYAVISHSELVCYFMVFVHQIKTATILSLPLPMMVFLWGTLTVPRPTKTFWVTLIAYTEIIVVIKCMFQFEMIPWNQVIVADNQPFFPPRIIGIEKKKDYAMYDLLLLLVVFFHRAMLKSLGLWKSNMDAKKKNNILSLMQKDPRLNPHSNAAEVVTDQTALISVPPHGGVRRRRTQATITLNGAGDEGKEEEKKEEEKKEEEEEKKEREQEENQGDYLLKDKIPVDYLPLLTMFHYLSPVKSFFNQLLTSSTRVTADVYAYMFLCDFFNFMLVIFGFTSFGSQQGDGGVSQYFEENKVPVPFLVMLILQFALIVVDRTLYLRKFILGKIVFQFLLVFGVHAWMFFILPAVTERQFNAAVYPQIWYWVKCVYLLLSAYQIRSGYPTRILGNFLCKNYNYLNKFLFKGFMMVPFVFELRALMDWMWTDTSMTLWDWLKMEDIYAHIFQLKCDRRAEAEYPNPRGQKVSAMSKYFLGGFCMFFLIFVIWFPLVLFALGNTVGKPNLPTDVTIEIRLGPYQPIYSMSAQTGNIRSITENDWDKMSNVYKKSRKAQTFFSNYNFEDVGVVTLSSSSSSLWTISPPEIDTLKENLEDEQFELGINVAWSVSRKTTNPETPGTVKDSNSFYITNETRSQLSQLLFGNASLTQVTIPALLPKFLKVTASTTVAPVSQLMYNTEKPPAEEPVEYMDLTLELSHKPDSEKIETAVQKWWIVHENCTVWTFLDDIPYSTCGTRVNKAVKLSDSLVIYTFNDKAFPETLNLISGKGIIGLYSTFVIIVHTFVRGAFTGISFKIMFDDMPNVDRVLQLCLDIYLVRESGELDLEEDLFAKLVFLYRSPETLVKWTRPPEEIAADEDPESNLPELSN</sequence>
<evidence type="ECO:0000259" key="12">
    <source>
        <dbReference type="Pfam" id="PF12166"/>
    </source>
</evidence>
<feature type="domain" description="Piezo non-specific cation channel cap" evidence="12">
    <location>
        <begin position="2222"/>
        <end position="2536"/>
    </location>
</feature>
<dbReference type="InterPro" id="IPR031334">
    <property type="entry name" value="Piezo_cap_dom"/>
</dbReference>
<evidence type="ECO:0000256" key="11">
    <source>
        <dbReference type="SAM" id="Phobius"/>
    </source>
</evidence>
<dbReference type="GO" id="GO:0008381">
    <property type="term" value="F:mechanosensitive monoatomic ion channel activity"/>
    <property type="evidence" value="ECO:0007669"/>
    <property type="project" value="InterPro"/>
</dbReference>
<comment type="similarity">
    <text evidence="2">Belongs to the PIEZO (TC 1.A.75) family.</text>
</comment>
<accession>A0A8D8RAE2</accession>
<keyword evidence="3" id="KW-0813">Transport</keyword>
<evidence type="ECO:0000256" key="8">
    <source>
        <dbReference type="ARBA" id="ARBA00023136"/>
    </source>
</evidence>
<feature type="transmembrane region" description="Helical" evidence="11">
    <location>
        <begin position="1715"/>
        <end position="1734"/>
    </location>
</feature>
<dbReference type="Pfam" id="PF23188">
    <property type="entry name" value="THU_Piezo1"/>
    <property type="match status" value="1"/>
</dbReference>
<feature type="transmembrane region" description="Helical" evidence="11">
    <location>
        <begin position="1210"/>
        <end position="1230"/>
    </location>
</feature>
<feature type="domain" description="Piezo transmembrane helical unit" evidence="14">
    <location>
        <begin position="1696"/>
        <end position="1816"/>
    </location>
</feature>
<feature type="transmembrane region" description="Helical" evidence="11">
    <location>
        <begin position="647"/>
        <end position="667"/>
    </location>
</feature>
<feature type="transmembrane region" description="Helical" evidence="11">
    <location>
        <begin position="30"/>
        <end position="46"/>
    </location>
</feature>
<dbReference type="Pfam" id="PF24874">
    <property type="entry name" value="Piezo_THU9_anchor"/>
    <property type="match status" value="1"/>
</dbReference>
<proteinExistence type="inferred from homology"/>
<keyword evidence="6 11" id="KW-1133">Transmembrane helix</keyword>
<dbReference type="InterPro" id="IPR031805">
    <property type="entry name" value="Piezo_TM25-28"/>
</dbReference>
<feature type="transmembrane region" description="Helical" evidence="11">
    <location>
        <begin position="598"/>
        <end position="615"/>
    </location>
</feature>
<evidence type="ECO:0000256" key="9">
    <source>
        <dbReference type="ARBA" id="ARBA00023303"/>
    </source>
</evidence>
<evidence type="ECO:0000259" key="14">
    <source>
        <dbReference type="Pfam" id="PF23188"/>
    </source>
</evidence>
<protein>
    <submittedName>
        <fullName evidence="17">Piezo-type mechanosensitive ion channel component</fullName>
    </submittedName>
</protein>
<feature type="transmembrane region" description="Helical" evidence="11">
    <location>
        <begin position="863"/>
        <end position="882"/>
    </location>
</feature>
<keyword evidence="4" id="KW-1003">Cell membrane</keyword>
<dbReference type="InterPro" id="IPR056769">
    <property type="entry name" value="Piezo_TM1-24"/>
</dbReference>
<evidence type="ECO:0000256" key="5">
    <source>
        <dbReference type="ARBA" id="ARBA00022692"/>
    </source>
</evidence>
<feature type="region of interest" description="Disordered" evidence="10">
    <location>
        <begin position="1426"/>
        <end position="1580"/>
    </location>
</feature>
<dbReference type="Pfam" id="PF12166">
    <property type="entry name" value="Piezo_cap"/>
    <property type="match status" value="1"/>
</dbReference>
<evidence type="ECO:0000259" key="15">
    <source>
        <dbReference type="Pfam" id="PF24871"/>
    </source>
</evidence>
<feature type="transmembrane region" description="Helical" evidence="11">
    <location>
        <begin position="1687"/>
        <end position="1709"/>
    </location>
</feature>
<feature type="domain" description="Piezo TM25-28" evidence="13">
    <location>
        <begin position="1137"/>
        <end position="1369"/>
    </location>
</feature>
<feature type="transmembrane region" description="Helical" evidence="11">
    <location>
        <begin position="1584"/>
        <end position="1605"/>
    </location>
</feature>
<feature type="transmembrane region" description="Helical" evidence="11">
    <location>
        <begin position="446"/>
        <end position="465"/>
    </location>
</feature>